<name>A0AA38CV11_9ENTE</name>
<organism evidence="2 3">
    <name type="scientific">Tetragenococcus osmophilus</name>
    <dbReference type="NCBI Taxonomy" id="526944"/>
    <lineage>
        <taxon>Bacteria</taxon>
        <taxon>Bacillati</taxon>
        <taxon>Bacillota</taxon>
        <taxon>Bacilli</taxon>
        <taxon>Lactobacillales</taxon>
        <taxon>Enterococcaceae</taxon>
        <taxon>Tetragenococcus</taxon>
    </lineage>
</organism>
<dbReference type="SUPFAM" id="SSF82771">
    <property type="entry name" value="GIY-YIG endonuclease"/>
    <property type="match status" value="1"/>
</dbReference>
<evidence type="ECO:0000313" key="3">
    <source>
        <dbReference type="Proteomes" id="UP001157039"/>
    </source>
</evidence>
<evidence type="ECO:0000313" key="2">
    <source>
        <dbReference type="EMBL" id="GMA71888.1"/>
    </source>
</evidence>
<gene>
    <name evidence="2" type="ORF">GCM10025885_09370</name>
</gene>
<evidence type="ECO:0000259" key="1">
    <source>
        <dbReference type="PROSITE" id="PS50164"/>
    </source>
</evidence>
<dbReference type="InterPro" id="IPR035901">
    <property type="entry name" value="GIY-YIG_endonuc_sf"/>
</dbReference>
<proteinExistence type="predicted"/>
<dbReference type="Pfam" id="PF01541">
    <property type="entry name" value="GIY-YIG"/>
    <property type="match status" value="1"/>
</dbReference>
<dbReference type="AlphaFoldDB" id="A0AA38CV11"/>
<accession>A0AA38CV11</accession>
<dbReference type="EMBL" id="BSUW01000001">
    <property type="protein sequence ID" value="GMA71888.1"/>
    <property type="molecule type" value="Genomic_DNA"/>
</dbReference>
<dbReference type="InterPro" id="IPR000305">
    <property type="entry name" value="GIY-YIG_endonuc"/>
</dbReference>
<reference evidence="2 3" key="1">
    <citation type="journal article" date="2014" name="Int. J. Syst. Evol. Microbiol.">
        <title>Complete genome sequence of Corynebacterium casei LMG S-19264T (=DSM 44701T), isolated from a smear-ripened cheese.</title>
        <authorList>
            <consortium name="US DOE Joint Genome Institute (JGI-PGF)"/>
            <person name="Walter F."/>
            <person name="Albersmeier A."/>
            <person name="Kalinowski J."/>
            <person name="Ruckert C."/>
        </authorList>
    </citation>
    <scope>NUCLEOTIDE SEQUENCE [LARGE SCALE GENOMIC DNA]</scope>
    <source>
        <strain evidence="2 3">NBRC 114545</strain>
    </source>
</reference>
<sequence length="179" mass="21116">MESLPSPVVYEVGYSDHSFEEISDTLPKEKAKYILNYPTVYLINDTTKQGKFSIYIGESTDIKRRTDEHLHGDIQKNNNWKNFASSETSKMFVIGHSHFNKSLTLDIENKLMQYMTSVDAVRYIFNRRLNQQNEYYTSDELDDIFSKIWQKLHRKNKTLFPAESIIRDSALLRLRHLIN</sequence>
<dbReference type="RefSeq" id="WP_284212433.1">
    <property type="nucleotide sequence ID" value="NZ_BSUW01000001.1"/>
</dbReference>
<dbReference type="PROSITE" id="PS50164">
    <property type="entry name" value="GIY_YIG"/>
    <property type="match status" value="1"/>
</dbReference>
<dbReference type="CDD" id="cd10439">
    <property type="entry name" value="GIY-YIG_COG3410"/>
    <property type="match status" value="1"/>
</dbReference>
<dbReference type="Proteomes" id="UP001157039">
    <property type="component" value="Unassembled WGS sequence"/>
</dbReference>
<comment type="caution">
    <text evidence="2">The sequence shown here is derived from an EMBL/GenBank/DDBJ whole genome shotgun (WGS) entry which is preliminary data.</text>
</comment>
<protein>
    <recommendedName>
        <fullName evidence="1">GIY-YIG domain-containing protein</fullName>
    </recommendedName>
</protein>
<feature type="domain" description="GIY-YIG" evidence="1">
    <location>
        <begin position="36"/>
        <end position="131"/>
    </location>
</feature>